<dbReference type="STRING" id="35608.A0A2U1LNI4"/>
<dbReference type="Pfam" id="PF00400">
    <property type="entry name" value="WD40"/>
    <property type="match status" value="2"/>
</dbReference>
<feature type="repeat" description="WD" evidence="3">
    <location>
        <begin position="411"/>
        <end position="445"/>
    </location>
</feature>
<dbReference type="InterPro" id="IPR036322">
    <property type="entry name" value="WD40_repeat_dom_sf"/>
</dbReference>
<evidence type="ECO:0000256" key="2">
    <source>
        <dbReference type="ARBA" id="ARBA00022737"/>
    </source>
</evidence>
<dbReference type="AlphaFoldDB" id="A0A2U1LNI4"/>
<dbReference type="Proteomes" id="UP000245207">
    <property type="component" value="Unassembled WGS sequence"/>
</dbReference>
<sequence length="640" mass="68745">MESSKQWQTKGRYKLKLEKSHPAGFLHYAPGKTVTQVTLACLKDKPTPSSSSSSLGVGSGVRLAAKLLGGGNASRTLGFVSGNGGSKASSGTTKIGLSGISNAANGYTNTLNYDEKGTYLVFNVGDSIFISDLNSQDKGLLKTYFKTPEGRYKLKLEKSHPTGFLHYAPGKTVTQVTLACLKDKPTPSSSSSSLGVGSGVRLAAKLLGGGNASRTLGFVSGNGGSKASSGTTKIGLSGISNAANGYTNTSNYDEKGTYLVFNVGDSIFISDLNSQDKDPIKSIQFSTSNPISHAFDPDAKDGHDLLIGLNCGDVYSVSLRMQLHDVGKKLVGAHHYNKDVGVLVLHGYLMVMAPLWLHMLMETCTCMKRQSKDGSSDPSFHVIKEQNEFSVSHSRNSKNPIARWHICQGSINSIAFSNDGAYIATVGRDGYLRVFDFKSEQLIWGGKSYYGALLCCSWSVDGKYILTGGEDDLVQVWSMEERKIVAWGEGHSSWVSGVAFDSHWSTPNADGTGENIVYRFGSVGQDTRLLLWDLEMNEIVVPLRRAAGGSPTLSNGNQSAHWDNAASSVGILQPSPSMRDVPMITPLVVHRVENEPLSGLIFTNESILTACREGHIKVWARPSSSKTLESVSEKPLNISK</sequence>
<gene>
    <name evidence="4" type="ORF">CTI12_AA470110</name>
</gene>
<dbReference type="SMART" id="SM00320">
    <property type="entry name" value="WD40"/>
    <property type="match status" value="4"/>
</dbReference>
<evidence type="ECO:0000313" key="4">
    <source>
        <dbReference type="EMBL" id="PWA50552.1"/>
    </source>
</evidence>
<feature type="repeat" description="WD" evidence="3">
    <location>
        <begin position="446"/>
        <end position="487"/>
    </location>
</feature>
<dbReference type="PROSITE" id="PS50082">
    <property type="entry name" value="WD_REPEATS_2"/>
    <property type="match status" value="2"/>
</dbReference>
<keyword evidence="5" id="KW-1185">Reference proteome</keyword>
<dbReference type="InterPro" id="IPR001680">
    <property type="entry name" value="WD40_rpt"/>
</dbReference>
<dbReference type="InterPro" id="IPR015943">
    <property type="entry name" value="WD40/YVTN_repeat-like_dom_sf"/>
</dbReference>
<dbReference type="Gene3D" id="2.130.10.10">
    <property type="entry name" value="YVTN repeat-like/Quinoprotein amine dehydrogenase"/>
    <property type="match status" value="1"/>
</dbReference>
<evidence type="ECO:0000256" key="1">
    <source>
        <dbReference type="ARBA" id="ARBA00022574"/>
    </source>
</evidence>
<keyword evidence="2" id="KW-0677">Repeat</keyword>
<dbReference type="EMBL" id="PKPP01008494">
    <property type="protein sequence ID" value="PWA50552.1"/>
    <property type="molecule type" value="Genomic_DNA"/>
</dbReference>
<protein>
    <submittedName>
        <fullName evidence="4">WD repeat-containing protein 20</fullName>
    </submittedName>
</protein>
<accession>A0A2U1LNI4</accession>
<dbReference type="PANTHER" id="PTHR14107:SF16">
    <property type="entry name" value="AT02583P"/>
    <property type="match status" value="1"/>
</dbReference>
<name>A0A2U1LNI4_ARTAN</name>
<reference evidence="4 5" key="1">
    <citation type="journal article" date="2018" name="Mol. Plant">
        <title>The genome of Artemisia annua provides insight into the evolution of Asteraceae family and artemisinin biosynthesis.</title>
        <authorList>
            <person name="Shen Q."/>
            <person name="Zhang L."/>
            <person name="Liao Z."/>
            <person name="Wang S."/>
            <person name="Yan T."/>
            <person name="Shi P."/>
            <person name="Liu M."/>
            <person name="Fu X."/>
            <person name="Pan Q."/>
            <person name="Wang Y."/>
            <person name="Lv Z."/>
            <person name="Lu X."/>
            <person name="Zhang F."/>
            <person name="Jiang W."/>
            <person name="Ma Y."/>
            <person name="Chen M."/>
            <person name="Hao X."/>
            <person name="Li L."/>
            <person name="Tang Y."/>
            <person name="Lv G."/>
            <person name="Zhou Y."/>
            <person name="Sun X."/>
            <person name="Brodelius P.E."/>
            <person name="Rose J.K.C."/>
            <person name="Tang K."/>
        </authorList>
    </citation>
    <scope>NUCLEOTIDE SEQUENCE [LARGE SCALE GENOMIC DNA]</scope>
    <source>
        <strain evidence="5">cv. Huhao1</strain>
        <tissue evidence="4">Leaf</tissue>
    </source>
</reference>
<proteinExistence type="predicted"/>
<keyword evidence="1 3" id="KW-0853">WD repeat</keyword>
<dbReference type="SUPFAM" id="SSF50978">
    <property type="entry name" value="WD40 repeat-like"/>
    <property type="match status" value="1"/>
</dbReference>
<comment type="caution">
    <text evidence="4">The sequence shown here is derived from an EMBL/GenBank/DDBJ whole genome shotgun (WGS) entry which is preliminary data.</text>
</comment>
<dbReference type="PANTHER" id="PTHR14107">
    <property type="entry name" value="WD REPEAT PROTEIN"/>
    <property type="match status" value="1"/>
</dbReference>
<dbReference type="InterPro" id="IPR051362">
    <property type="entry name" value="WD_repeat_creC_regulators"/>
</dbReference>
<organism evidence="4 5">
    <name type="scientific">Artemisia annua</name>
    <name type="common">Sweet wormwood</name>
    <dbReference type="NCBI Taxonomy" id="35608"/>
    <lineage>
        <taxon>Eukaryota</taxon>
        <taxon>Viridiplantae</taxon>
        <taxon>Streptophyta</taxon>
        <taxon>Embryophyta</taxon>
        <taxon>Tracheophyta</taxon>
        <taxon>Spermatophyta</taxon>
        <taxon>Magnoliopsida</taxon>
        <taxon>eudicotyledons</taxon>
        <taxon>Gunneridae</taxon>
        <taxon>Pentapetalae</taxon>
        <taxon>asterids</taxon>
        <taxon>campanulids</taxon>
        <taxon>Asterales</taxon>
        <taxon>Asteraceae</taxon>
        <taxon>Asteroideae</taxon>
        <taxon>Anthemideae</taxon>
        <taxon>Artemisiinae</taxon>
        <taxon>Artemisia</taxon>
    </lineage>
</organism>
<dbReference type="OrthoDB" id="3367at2759"/>
<evidence type="ECO:0000256" key="3">
    <source>
        <dbReference type="PROSITE-ProRule" id="PRU00221"/>
    </source>
</evidence>
<evidence type="ECO:0000313" key="5">
    <source>
        <dbReference type="Proteomes" id="UP000245207"/>
    </source>
</evidence>